<dbReference type="PANTHER" id="PTHR10039">
    <property type="entry name" value="AMELOGENIN"/>
    <property type="match status" value="1"/>
</dbReference>
<protein>
    <recommendedName>
        <fullName evidence="6">NACHT domain-containing protein</fullName>
    </recommendedName>
</protein>
<dbReference type="SUPFAM" id="SSF52540">
    <property type="entry name" value="P-loop containing nucleoside triphosphate hydrolases"/>
    <property type="match status" value="1"/>
</dbReference>
<comment type="caution">
    <text evidence="4">The sequence shown here is derived from an EMBL/GenBank/DDBJ whole genome shotgun (WGS) entry which is preliminary data.</text>
</comment>
<dbReference type="Gene3D" id="3.40.50.300">
    <property type="entry name" value="P-loop containing nucleotide triphosphate hydrolases"/>
    <property type="match status" value="1"/>
</dbReference>
<evidence type="ECO:0000259" key="3">
    <source>
        <dbReference type="Pfam" id="PF25053"/>
    </source>
</evidence>
<accession>A0AA39V1W2</accession>
<dbReference type="PANTHER" id="PTHR10039:SF5">
    <property type="entry name" value="NACHT DOMAIN-CONTAINING PROTEIN"/>
    <property type="match status" value="1"/>
</dbReference>
<dbReference type="Pfam" id="PF25053">
    <property type="entry name" value="DUF7791"/>
    <property type="match status" value="1"/>
</dbReference>
<dbReference type="InterPro" id="IPR027417">
    <property type="entry name" value="P-loop_NTPase"/>
</dbReference>
<dbReference type="Proteomes" id="UP001166286">
    <property type="component" value="Unassembled WGS sequence"/>
</dbReference>
<evidence type="ECO:0000313" key="4">
    <source>
        <dbReference type="EMBL" id="KAK0507884.1"/>
    </source>
</evidence>
<dbReference type="Pfam" id="PF24883">
    <property type="entry name" value="NPHP3_N"/>
    <property type="match status" value="1"/>
</dbReference>
<feature type="domain" description="DUF7791" evidence="3">
    <location>
        <begin position="570"/>
        <end position="755"/>
    </location>
</feature>
<gene>
    <name evidence="4" type="ORF">JMJ35_009773</name>
</gene>
<evidence type="ECO:0000259" key="2">
    <source>
        <dbReference type="Pfam" id="PF24883"/>
    </source>
</evidence>
<feature type="domain" description="Nephrocystin 3-like N-terminal" evidence="2">
    <location>
        <begin position="288"/>
        <end position="461"/>
    </location>
</feature>
<dbReference type="EMBL" id="JAFEKC020000022">
    <property type="protein sequence ID" value="KAK0507884.1"/>
    <property type="molecule type" value="Genomic_DNA"/>
</dbReference>
<reference evidence="4" key="1">
    <citation type="submission" date="2023-03" db="EMBL/GenBank/DDBJ databases">
        <title>Complete genome of Cladonia borealis.</title>
        <authorList>
            <person name="Park H."/>
        </authorList>
    </citation>
    <scope>NUCLEOTIDE SEQUENCE</scope>
    <source>
        <strain evidence="4">ANT050790</strain>
    </source>
</reference>
<sequence length="1038" mass="117367">MLDPLSAFSVACNVLHVIELGVKVLSKAIDYREAQTGILTEQKDLRDVSQTLNGLNTDLQASLPKQTASKQQTVEEAHLLEANNQCLRLSKELIDFLDRLKLRDKHAVFDSLRLSIKTLWYKDKMDAMEKSLSSARDNLNIAFLVYMNSKQATQAPHNEILKNVTRIEGTILQAVASTSESLQDDIKSLVVQLDNISLDSVQQTVAQFAASHRDLLEHLSNRLDAVFTMHMDFKVLSDKNQIAAARQSVLDSLHFPQIRERKDHILKAHNETYQWILEPKQGGIQRWDDFISWIRASSTESRIYWVHGKIGSGKSTLLRFLDDNLSLLKHTSPWAKDATVVQANCFIWNAGNKLQKSATGFFRTLLAQLFEQTPELIPQVVGLKRWQTARLVGNHVIDWTDTELQECLREYILCATRSRKVFLLVDGLDELEGNDEAREDLIELLVALAINENVKICLSSRPWNIFQDAFGSCPQLRLEDLTYNDISLYVREQLFSNKRFHKLMQYDTVAAEGLVASLINKAAGVFLWVRLVVKQLLRGLRDGDSIRALSKKVEEIPGGLDDFFMRLMESIEPQNRKEASELLQLALYDEDDFVSLHSNYLLDFSFIEEGKPDFALEPSYSFSGLDFANTGAIAFRLESTIRKLNSRCMGLLECHGDVDEFFELSDSQKRSDRESSTTTDRRYMIDAVELLDDFEVFPIANLIVDFLHRSLRDFLLIPKVQALLHRYTQGPYDARMFFRNARLVQLLALNQVGANPDVAVGLASYILSTLTVADYRETPSAAGVATMMQPIIENLVRVPAIGESGWYLCRTLSSWYDESSTFLTLAIDFGLNSYIRAHLTRQSVQSKKDRPILDYILRPRFGNTRATGCVGNQMPDSAFLNAVLGFGADPNQIYKGVSIWALFLCSIADSFGETIPDTSSIIVCAYSEALRIMIQNGADVLLPKSWLSDVGYFEEFLESNWSDDTPDERFSRRFPQLLPTIQGSMRENTLYAVSNLLQHFSNHFGFRLGTLKALVQQREATILTSAPPNQVASSGMDG</sequence>
<dbReference type="InterPro" id="IPR056693">
    <property type="entry name" value="DUF7791"/>
</dbReference>
<evidence type="ECO:0000256" key="1">
    <source>
        <dbReference type="ARBA" id="ARBA00022737"/>
    </source>
</evidence>
<evidence type="ECO:0000313" key="5">
    <source>
        <dbReference type="Proteomes" id="UP001166286"/>
    </source>
</evidence>
<proteinExistence type="predicted"/>
<keyword evidence="1" id="KW-0677">Repeat</keyword>
<name>A0AA39V1W2_9LECA</name>
<dbReference type="InterPro" id="IPR056884">
    <property type="entry name" value="NPHP3-like_N"/>
</dbReference>
<keyword evidence="5" id="KW-1185">Reference proteome</keyword>
<organism evidence="4 5">
    <name type="scientific">Cladonia borealis</name>
    <dbReference type="NCBI Taxonomy" id="184061"/>
    <lineage>
        <taxon>Eukaryota</taxon>
        <taxon>Fungi</taxon>
        <taxon>Dikarya</taxon>
        <taxon>Ascomycota</taxon>
        <taxon>Pezizomycotina</taxon>
        <taxon>Lecanoromycetes</taxon>
        <taxon>OSLEUM clade</taxon>
        <taxon>Lecanoromycetidae</taxon>
        <taxon>Lecanorales</taxon>
        <taxon>Lecanorineae</taxon>
        <taxon>Cladoniaceae</taxon>
        <taxon>Cladonia</taxon>
    </lineage>
</organism>
<evidence type="ECO:0008006" key="6">
    <source>
        <dbReference type="Google" id="ProtNLM"/>
    </source>
</evidence>
<dbReference type="AlphaFoldDB" id="A0AA39V1W2"/>